<dbReference type="Proteomes" id="UP000887566">
    <property type="component" value="Unplaced"/>
</dbReference>
<feature type="compositionally biased region" description="Basic residues" evidence="6">
    <location>
        <begin position="61"/>
        <end position="72"/>
    </location>
</feature>
<comment type="similarity">
    <text evidence="2">Belongs to the GKAP1 family.</text>
</comment>
<feature type="compositionally biased region" description="Low complexity" evidence="6">
    <location>
        <begin position="44"/>
        <end position="54"/>
    </location>
</feature>
<name>A0A914V2A4_9BILA</name>
<dbReference type="GO" id="GO:0007165">
    <property type="term" value="P:signal transduction"/>
    <property type="evidence" value="ECO:0007669"/>
    <property type="project" value="InterPro"/>
</dbReference>
<dbReference type="PANTHER" id="PTHR14899">
    <property type="entry name" value="G KINASE ANCHORING PROTEIN 1"/>
    <property type="match status" value="1"/>
</dbReference>
<dbReference type="PANTHER" id="PTHR14899:SF0">
    <property type="entry name" value="G KINASE-ANCHORING PROTEIN 1"/>
    <property type="match status" value="1"/>
</dbReference>
<evidence type="ECO:0000256" key="6">
    <source>
        <dbReference type="SAM" id="MobiDB-lite"/>
    </source>
</evidence>
<feature type="compositionally biased region" description="Low complexity" evidence="6">
    <location>
        <begin position="123"/>
        <end position="138"/>
    </location>
</feature>
<dbReference type="AlphaFoldDB" id="A0A914V2A4"/>
<evidence type="ECO:0000256" key="4">
    <source>
        <dbReference type="ARBA" id="ARBA00023054"/>
    </source>
</evidence>
<feature type="coiled-coil region" evidence="5">
    <location>
        <begin position="206"/>
        <end position="276"/>
    </location>
</feature>
<feature type="region of interest" description="Disordered" evidence="6">
    <location>
        <begin position="17"/>
        <end position="148"/>
    </location>
</feature>
<accession>A0A914V2A4</accession>
<dbReference type="WBParaSite" id="PSAMB.scaffold1463size31152.g13361.t1">
    <property type="protein sequence ID" value="PSAMB.scaffold1463size31152.g13361.t1"/>
    <property type="gene ID" value="PSAMB.scaffold1463size31152.g13361"/>
</dbReference>
<dbReference type="InterPro" id="IPR026109">
    <property type="entry name" value="GKAP1"/>
</dbReference>
<evidence type="ECO:0000256" key="1">
    <source>
        <dbReference type="ARBA" id="ARBA00004555"/>
    </source>
</evidence>
<evidence type="ECO:0000313" key="7">
    <source>
        <dbReference type="Proteomes" id="UP000887566"/>
    </source>
</evidence>
<organism evidence="7 8">
    <name type="scientific">Plectus sambesii</name>
    <dbReference type="NCBI Taxonomy" id="2011161"/>
    <lineage>
        <taxon>Eukaryota</taxon>
        <taxon>Metazoa</taxon>
        <taxon>Ecdysozoa</taxon>
        <taxon>Nematoda</taxon>
        <taxon>Chromadorea</taxon>
        <taxon>Plectida</taxon>
        <taxon>Plectina</taxon>
        <taxon>Plectoidea</taxon>
        <taxon>Plectidae</taxon>
        <taxon>Plectus</taxon>
    </lineage>
</organism>
<feature type="compositionally biased region" description="Basic and acidic residues" evidence="6">
    <location>
        <begin position="101"/>
        <end position="121"/>
    </location>
</feature>
<sequence length="280" mass="31189">MPVLAGQKSKFAVLKIDDESSSDDDEGFTTVSSNRRPGSGKTGGTTKKVGGLVVHALPQKPKAKGKKAKKKPNVVVDGEGITVQEEEGDHADYTFQQDLRLALEKSRLEQEQTSERTKEPRQSSSSKVGTKPSSTKPTQAEAKVEKKENPVEILLNQIDQEAASIVKKETSSGPVDRDLLKTALVSLYRNKLLKVLVELNESTTTSVQYQSELKKYKERYKKLCELLKDVEVKEKAQLMVELERASKIETELSSQISDLQGKLEQAKSRIHELEQRKPKD</sequence>
<evidence type="ECO:0000256" key="5">
    <source>
        <dbReference type="SAM" id="Coils"/>
    </source>
</evidence>
<keyword evidence="7" id="KW-1185">Reference proteome</keyword>
<proteinExistence type="inferred from homology"/>
<reference evidence="8" key="1">
    <citation type="submission" date="2022-11" db="UniProtKB">
        <authorList>
            <consortium name="WormBaseParasite"/>
        </authorList>
    </citation>
    <scope>IDENTIFICATION</scope>
</reference>
<comment type="subcellular location">
    <subcellularLocation>
        <location evidence="1">Golgi apparatus</location>
    </subcellularLocation>
</comment>
<protein>
    <submittedName>
        <fullName evidence="8">Uncharacterized protein</fullName>
    </submittedName>
</protein>
<evidence type="ECO:0000313" key="8">
    <source>
        <dbReference type="WBParaSite" id="PSAMB.scaffold1463size31152.g13361.t1"/>
    </source>
</evidence>
<keyword evidence="3" id="KW-0333">Golgi apparatus</keyword>
<evidence type="ECO:0000256" key="2">
    <source>
        <dbReference type="ARBA" id="ARBA00006662"/>
    </source>
</evidence>
<evidence type="ECO:0000256" key="3">
    <source>
        <dbReference type="ARBA" id="ARBA00023034"/>
    </source>
</evidence>
<keyword evidence="4 5" id="KW-0175">Coiled coil</keyword>
<dbReference type="GO" id="GO:0005794">
    <property type="term" value="C:Golgi apparatus"/>
    <property type="evidence" value="ECO:0007669"/>
    <property type="project" value="UniProtKB-SubCell"/>
</dbReference>